<dbReference type="InterPro" id="IPR052786">
    <property type="entry name" value="Spore_wall_assembly"/>
</dbReference>
<gene>
    <name evidence="6" type="ORF">N7452_000522</name>
</gene>
<dbReference type="InterPro" id="IPR059112">
    <property type="entry name" value="CysZ/EI24"/>
</dbReference>
<dbReference type="EMBL" id="JAPZBQ010000001">
    <property type="protein sequence ID" value="KAJ5351548.1"/>
    <property type="molecule type" value="Genomic_DNA"/>
</dbReference>
<protein>
    <recommendedName>
        <fullName evidence="8">Outer spore wall protein RRT8</fullName>
    </recommendedName>
</protein>
<keyword evidence="3 5" id="KW-1133">Transmembrane helix</keyword>
<evidence type="ECO:0000256" key="4">
    <source>
        <dbReference type="ARBA" id="ARBA00023136"/>
    </source>
</evidence>
<keyword evidence="4 5" id="KW-0472">Membrane</keyword>
<dbReference type="GO" id="GO:0005628">
    <property type="term" value="C:prospore membrane"/>
    <property type="evidence" value="ECO:0007669"/>
    <property type="project" value="TreeGrafter"/>
</dbReference>
<dbReference type="PANTHER" id="PTHR34292">
    <property type="entry name" value="OUTER SPORE WALL PROTEIN LDS1"/>
    <property type="match status" value="1"/>
</dbReference>
<comment type="caution">
    <text evidence="6">The sequence shown here is derived from an EMBL/GenBank/DDBJ whole genome shotgun (WGS) entry which is preliminary data.</text>
</comment>
<reference evidence="6" key="2">
    <citation type="journal article" date="2023" name="IMA Fungus">
        <title>Comparative genomic study of the Penicillium genus elucidates a diverse pangenome and 15 lateral gene transfer events.</title>
        <authorList>
            <person name="Petersen C."/>
            <person name="Sorensen T."/>
            <person name="Nielsen M.R."/>
            <person name="Sondergaard T.E."/>
            <person name="Sorensen J.L."/>
            <person name="Fitzpatrick D.A."/>
            <person name="Frisvad J.C."/>
            <person name="Nielsen K.L."/>
        </authorList>
    </citation>
    <scope>NUCLEOTIDE SEQUENCE</scope>
    <source>
        <strain evidence="6">IBT 35673</strain>
    </source>
</reference>
<evidence type="ECO:0000256" key="3">
    <source>
        <dbReference type="ARBA" id="ARBA00022989"/>
    </source>
</evidence>
<evidence type="ECO:0000256" key="1">
    <source>
        <dbReference type="ARBA" id="ARBA00004141"/>
    </source>
</evidence>
<proteinExistence type="predicted"/>
<evidence type="ECO:0000256" key="5">
    <source>
        <dbReference type="SAM" id="Phobius"/>
    </source>
</evidence>
<sequence>MSEKVKDAVVAEAKTTRALAQEIVMSGAYLYPFKASSHHFPRPFARLPILTRRMSITGHLLFATHKDLWRPFLARAGRTITLGVGVTSAMFFFTYVPQMAIMAFTSGPLAAISAAILVLSESSAITNVLSRSFLVEDALIDTFDGTLVARDQEPLVAQGREIKSRSGGRDAMARLGKIFTRPLARLHPRALLRALIVLPLNLIPVVGTALYIFVQGKRAGPAFHARYFQLKGWNSTQREEWIASNRAAYTGLGMASFLLEMVPFASMVFSFTNTVGAALWAADLEKANK</sequence>
<name>A0A9W9UNE5_PENBR</name>
<evidence type="ECO:0000313" key="7">
    <source>
        <dbReference type="Proteomes" id="UP001147695"/>
    </source>
</evidence>
<comment type="subcellular location">
    <subcellularLocation>
        <location evidence="1">Membrane</location>
        <topology evidence="1">Multi-pass membrane protein</topology>
    </subcellularLocation>
</comment>
<reference evidence="6" key="1">
    <citation type="submission" date="2022-12" db="EMBL/GenBank/DDBJ databases">
        <authorList>
            <person name="Petersen C."/>
        </authorList>
    </citation>
    <scope>NUCLEOTIDE SEQUENCE</scope>
    <source>
        <strain evidence="6">IBT 35673</strain>
    </source>
</reference>
<dbReference type="AlphaFoldDB" id="A0A9W9UNE5"/>
<evidence type="ECO:0000256" key="2">
    <source>
        <dbReference type="ARBA" id="ARBA00022692"/>
    </source>
</evidence>
<dbReference type="PANTHER" id="PTHR34292:SF2">
    <property type="entry name" value="OUTER SPORE WALL PROTEIN LDS1"/>
    <property type="match status" value="1"/>
</dbReference>
<organism evidence="6 7">
    <name type="scientific">Penicillium brevicompactum</name>
    <dbReference type="NCBI Taxonomy" id="5074"/>
    <lineage>
        <taxon>Eukaryota</taxon>
        <taxon>Fungi</taxon>
        <taxon>Dikarya</taxon>
        <taxon>Ascomycota</taxon>
        <taxon>Pezizomycotina</taxon>
        <taxon>Eurotiomycetes</taxon>
        <taxon>Eurotiomycetidae</taxon>
        <taxon>Eurotiales</taxon>
        <taxon>Aspergillaceae</taxon>
        <taxon>Penicillium</taxon>
    </lineage>
</organism>
<dbReference type="GO" id="GO:0005811">
    <property type="term" value="C:lipid droplet"/>
    <property type="evidence" value="ECO:0007669"/>
    <property type="project" value="TreeGrafter"/>
</dbReference>
<dbReference type="Pfam" id="PF07264">
    <property type="entry name" value="EI24"/>
    <property type="match status" value="1"/>
</dbReference>
<accession>A0A9W9UNE5</accession>
<dbReference type="Proteomes" id="UP001147695">
    <property type="component" value="Unassembled WGS sequence"/>
</dbReference>
<keyword evidence="2 5" id="KW-0812">Transmembrane</keyword>
<evidence type="ECO:0008006" key="8">
    <source>
        <dbReference type="Google" id="ProtNLM"/>
    </source>
</evidence>
<feature type="transmembrane region" description="Helical" evidence="5">
    <location>
        <begin position="72"/>
        <end position="93"/>
    </location>
</feature>
<dbReference type="GO" id="GO:0005619">
    <property type="term" value="C:ascospore wall"/>
    <property type="evidence" value="ECO:0007669"/>
    <property type="project" value="TreeGrafter"/>
</dbReference>
<feature type="transmembrane region" description="Helical" evidence="5">
    <location>
        <begin position="190"/>
        <end position="214"/>
    </location>
</feature>
<feature type="transmembrane region" description="Helical" evidence="5">
    <location>
        <begin position="99"/>
        <end position="119"/>
    </location>
</feature>
<feature type="transmembrane region" description="Helical" evidence="5">
    <location>
        <begin position="261"/>
        <end position="282"/>
    </location>
</feature>
<evidence type="ECO:0000313" key="6">
    <source>
        <dbReference type="EMBL" id="KAJ5351548.1"/>
    </source>
</evidence>